<keyword evidence="3 10" id="KW-1134">Transmembrane beta strand</keyword>
<evidence type="ECO:0000313" key="14">
    <source>
        <dbReference type="EMBL" id="AYD46589.1"/>
    </source>
</evidence>
<dbReference type="KEGG" id="ark:D6B99_02530"/>
<comment type="subcellular location">
    <subcellularLocation>
        <location evidence="1 10">Cell outer membrane</location>
        <topology evidence="1 10">Multi-pass membrane protein</topology>
    </subcellularLocation>
</comment>
<evidence type="ECO:0000313" key="15">
    <source>
        <dbReference type="Proteomes" id="UP000266118"/>
    </source>
</evidence>
<dbReference type="InterPro" id="IPR036942">
    <property type="entry name" value="Beta-barrel_TonB_sf"/>
</dbReference>
<sequence>MKLENILLATVIAFPFIASAQKTDSIKTQNLEDVEIVGFKNVRGIGHMPDVKNGIIYAGKKTEVIIVDSLDANDAINNTRQILGRIPGLNIVETETGGFTANGIGTRGLNPVQSIEMNTRQDGYNISADIYGYNESYYIPPMEAVQRIEMVRGAASLQFGAQFGGLVNYVIKDAPTNKPFEFTTSQTMGSYGLFNSFNSIGGTYKKFSYYGFLQYRAIQGYRPNSEQWQVSGFGKMQYNFSKKLSAGLEYSLLRNQIKMPGGLTDSLFNISSKISTRARNWLKSPWNILSAHIDFEPSKNTTINFKTTYLFAQRSLVWRNEDGGPGAIDGIDTATNAFVPREVGNEYMHNIANELRFSHKYHIGNQTSTLAGGIRAAYAWFTRQGGGEGTTGSDFNLSITGDWGYNLNFTTTNIAPFVENIFRLGNKLSITPGFRLEYLHSTAKGYKTTDDIRQTANENRNRTFPLFGLGIQYNITNNTNIYGNITQAYRPIDYSQLEPFGTASKIDPNLKDAYGFNSDLGYRGTIKNYLNFDIGGFYLAYNNKIGVVVLTDPSTGNPYSYRTNIANSVNKGIESYIEFNLLKYLNTISKYGLSIFNSFAYVDAKYTSGEYKGNRVEAAAKTINRVGLIFNNNNFSATFQVNSVGDAYGDASNAKVSEDPIAGYIPAYTVLDFSATYKIKNYAIQFGANNLTNKSYFTLRTDEYPGPGIIPSTGRSFYLGFTAKF</sequence>
<feature type="domain" description="TonB-dependent receptor plug" evidence="13">
    <location>
        <begin position="66"/>
        <end position="162"/>
    </location>
</feature>
<keyword evidence="7 10" id="KW-0472">Membrane</keyword>
<dbReference type="InterPro" id="IPR012910">
    <property type="entry name" value="Plug_dom"/>
</dbReference>
<evidence type="ECO:0000256" key="11">
    <source>
        <dbReference type="RuleBase" id="RU003357"/>
    </source>
</evidence>
<proteinExistence type="inferred from homology"/>
<keyword evidence="8 14" id="KW-0675">Receptor</keyword>
<keyword evidence="4 10" id="KW-0812">Transmembrane</keyword>
<evidence type="ECO:0000259" key="12">
    <source>
        <dbReference type="Pfam" id="PF00593"/>
    </source>
</evidence>
<dbReference type="GO" id="GO:0009279">
    <property type="term" value="C:cell outer membrane"/>
    <property type="evidence" value="ECO:0007669"/>
    <property type="project" value="UniProtKB-SubCell"/>
</dbReference>
<dbReference type="AlphaFoldDB" id="A0A386HLU4"/>
<evidence type="ECO:0000256" key="8">
    <source>
        <dbReference type="ARBA" id="ARBA00023170"/>
    </source>
</evidence>
<evidence type="ECO:0000256" key="3">
    <source>
        <dbReference type="ARBA" id="ARBA00022452"/>
    </source>
</evidence>
<dbReference type="GO" id="GO:0044718">
    <property type="term" value="P:siderophore transmembrane transport"/>
    <property type="evidence" value="ECO:0007669"/>
    <property type="project" value="TreeGrafter"/>
</dbReference>
<keyword evidence="15" id="KW-1185">Reference proteome</keyword>
<evidence type="ECO:0000256" key="10">
    <source>
        <dbReference type="PROSITE-ProRule" id="PRU01360"/>
    </source>
</evidence>
<evidence type="ECO:0000259" key="13">
    <source>
        <dbReference type="Pfam" id="PF07715"/>
    </source>
</evidence>
<dbReference type="InterPro" id="IPR000531">
    <property type="entry name" value="Beta-barrel_TonB"/>
</dbReference>
<dbReference type="PANTHER" id="PTHR30069:SF29">
    <property type="entry name" value="HEMOGLOBIN AND HEMOGLOBIN-HAPTOGLOBIN-BINDING PROTEIN 1-RELATED"/>
    <property type="match status" value="1"/>
</dbReference>
<dbReference type="PROSITE" id="PS01156">
    <property type="entry name" value="TONB_DEPENDENT_REC_2"/>
    <property type="match status" value="1"/>
</dbReference>
<dbReference type="Gene3D" id="2.170.130.10">
    <property type="entry name" value="TonB-dependent receptor, plug domain"/>
    <property type="match status" value="1"/>
</dbReference>
<dbReference type="InterPro" id="IPR010917">
    <property type="entry name" value="TonB_rcpt_CS"/>
</dbReference>
<dbReference type="RefSeq" id="WP_119984770.1">
    <property type="nucleotide sequence ID" value="NZ_CP032489.1"/>
</dbReference>
<keyword evidence="6 11" id="KW-0798">TonB box</keyword>
<dbReference type="Proteomes" id="UP000266118">
    <property type="component" value="Chromosome"/>
</dbReference>
<dbReference type="PROSITE" id="PS52016">
    <property type="entry name" value="TONB_DEPENDENT_REC_3"/>
    <property type="match status" value="1"/>
</dbReference>
<dbReference type="Gene3D" id="2.40.170.20">
    <property type="entry name" value="TonB-dependent receptor, beta-barrel domain"/>
    <property type="match status" value="1"/>
</dbReference>
<evidence type="ECO:0000256" key="2">
    <source>
        <dbReference type="ARBA" id="ARBA00022448"/>
    </source>
</evidence>
<dbReference type="InterPro" id="IPR037066">
    <property type="entry name" value="Plug_dom_sf"/>
</dbReference>
<protein>
    <submittedName>
        <fullName evidence="14">TonB-dependent receptor</fullName>
    </submittedName>
</protein>
<comment type="similarity">
    <text evidence="10 11">Belongs to the TonB-dependent receptor family.</text>
</comment>
<evidence type="ECO:0000256" key="5">
    <source>
        <dbReference type="ARBA" id="ARBA00022729"/>
    </source>
</evidence>
<organism evidence="14 15">
    <name type="scientific">Arachidicoccus soli</name>
    <dbReference type="NCBI Taxonomy" id="2341117"/>
    <lineage>
        <taxon>Bacteria</taxon>
        <taxon>Pseudomonadati</taxon>
        <taxon>Bacteroidota</taxon>
        <taxon>Chitinophagia</taxon>
        <taxon>Chitinophagales</taxon>
        <taxon>Chitinophagaceae</taxon>
        <taxon>Arachidicoccus</taxon>
    </lineage>
</organism>
<dbReference type="OrthoDB" id="9758472at2"/>
<dbReference type="GO" id="GO:0015344">
    <property type="term" value="F:siderophore uptake transmembrane transporter activity"/>
    <property type="evidence" value="ECO:0007669"/>
    <property type="project" value="TreeGrafter"/>
</dbReference>
<dbReference type="SUPFAM" id="SSF56935">
    <property type="entry name" value="Porins"/>
    <property type="match status" value="1"/>
</dbReference>
<reference evidence="14 15" key="1">
    <citation type="submission" date="2018-09" db="EMBL/GenBank/DDBJ databases">
        <title>Arachidicoccus sp. nov., a bacterium isolated from soil.</title>
        <authorList>
            <person name="Weon H.-Y."/>
            <person name="Kwon S.-W."/>
            <person name="Lee S.A."/>
        </authorList>
    </citation>
    <scope>NUCLEOTIDE SEQUENCE [LARGE SCALE GENOMIC DNA]</scope>
    <source>
        <strain evidence="14 15">KIS59-12</strain>
    </source>
</reference>
<evidence type="ECO:0000256" key="4">
    <source>
        <dbReference type="ARBA" id="ARBA00022692"/>
    </source>
</evidence>
<dbReference type="EMBL" id="CP032489">
    <property type="protein sequence ID" value="AYD46589.1"/>
    <property type="molecule type" value="Genomic_DNA"/>
</dbReference>
<keyword evidence="5" id="KW-0732">Signal</keyword>
<evidence type="ECO:0000256" key="7">
    <source>
        <dbReference type="ARBA" id="ARBA00023136"/>
    </source>
</evidence>
<name>A0A386HLU4_9BACT</name>
<dbReference type="Pfam" id="PF07715">
    <property type="entry name" value="Plug"/>
    <property type="match status" value="1"/>
</dbReference>
<evidence type="ECO:0000256" key="9">
    <source>
        <dbReference type="ARBA" id="ARBA00023237"/>
    </source>
</evidence>
<evidence type="ECO:0000256" key="6">
    <source>
        <dbReference type="ARBA" id="ARBA00023077"/>
    </source>
</evidence>
<gene>
    <name evidence="14" type="ORF">D6B99_02530</name>
</gene>
<evidence type="ECO:0000256" key="1">
    <source>
        <dbReference type="ARBA" id="ARBA00004571"/>
    </source>
</evidence>
<dbReference type="InterPro" id="IPR039426">
    <property type="entry name" value="TonB-dep_rcpt-like"/>
</dbReference>
<keyword evidence="2 10" id="KW-0813">Transport</keyword>
<keyword evidence="9 10" id="KW-0998">Cell outer membrane</keyword>
<accession>A0A386HLU4</accession>
<feature type="domain" description="TonB-dependent receptor-like beta-barrel" evidence="12">
    <location>
        <begin position="290"/>
        <end position="691"/>
    </location>
</feature>
<dbReference type="Pfam" id="PF00593">
    <property type="entry name" value="TonB_dep_Rec_b-barrel"/>
    <property type="match status" value="1"/>
</dbReference>
<dbReference type="PANTHER" id="PTHR30069">
    <property type="entry name" value="TONB-DEPENDENT OUTER MEMBRANE RECEPTOR"/>
    <property type="match status" value="1"/>
</dbReference>